<sequence>MLPGSISQFSERVERGWVRTEKRMDATDEGSPPAAIGGVHGGIQARGLAADLIHRRLVLEGSVSIALTAAGVLGAFSIEVFRSNQRPRTRC</sequence>
<keyword evidence="2" id="KW-1185">Reference proteome</keyword>
<protein>
    <submittedName>
        <fullName evidence="1">Uncharacterized protein</fullName>
    </submittedName>
</protein>
<organism evidence="1 2">
    <name type="scientific">Streptomyces sp. 900105245</name>
    <dbReference type="NCBI Taxonomy" id="3154379"/>
    <lineage>
        <taxon>Bacteria</taxon>
        <taxon>Bacillati</taxon>
        <taxon>Actinomycetota</taxon>
        <taxon>Actinomycetes</taxon>
        <taxon>Kitasatosporales</taxon>
        <taxon>Streptomycetaceae</taxon>
        <taxon>Streptomyces</taxon>
    </lineage>
</organism>
<dbReference type="RefSeq" id="WP_352066253.1">
    <property type="nucleotide sequence ID" value="NZ_JBEPAZ010000112.1"/>
</dbReference>
<comment type="caution">
    <text evidence="1">The sequence shown here is derived from an EMBL/GenBank/DDBJ whole genome shotgun (WGS) entry which is preliminary data.</text>
</comment>
<evidence type="ECO:0000313" key="1">
    <source>
        <dbReference type="EMBL" id="MER6434426.1"/>
    </source>
</evidence>
<name>A0ABV1ULK5_9ACTN</name>
<reference evidence="1 2" key="1">
    <citation type="submission" date="2024-06" db="EMBL/GenBank/DDBJ databases">
        <title>The Natural Products Discovery Center: Release of the First 8490 Sequenced Strains for Exploring Actinobacteria Biosynthetic Diversity.</title>
        <authorList>
            <person name="Kalkreuter E."/>
            <person name="Kautsar S.A."/>
            <person name="Yang D."/>
            <person name="Bader C.D."/>
            <person name="Teijaro C.N."/>
            <person name="Fluegel L."/>
            <person name="Davis C.M."/>
            <person name="Simpson J.R."/>
            <person name="Lauterbach L."/>
            <person name="Steele A.D."/>
            <person name="Gui C."/>
            <person name="Meng S."/>
            <person name="Li G."/>
            <person name="Viehrig K."/>
            <person name="Ye F."/>
            <person name="Su P."/>
            <person name="Kiefer A.F."/>
            <person name="Nichols A."/>
            <person name="Cepeda A.J."/>
            <person name="Yan W."/>
            <person name="Fan B."/>
            <person name="Jiang Y."/>
            <person name="Adhikari A."/>
            <person name="Zheng C.-J."/>
            <person name="Schuster L."/>
            <person name="Cowan T.M."/>
            <person name="Smanski M.J."/>
            <person name="Chevrette M.G."/>
            <person name="De Carvalho L.P.S."/>
            <person name="Shen B."/>
        </authorList>
    </citation>
    <scope>NUCLEOTIDE SEQUENCE [LARGE SCALE GENOMIC DNA]</scope>
    <source>
        <strain evidence="1 2">NPDC001166</strain>
    </source>
</reference>
<dbReference type="Proteomes" id="UP001470023">
    <property type="component" value="Unassembled WGS sequence"/>
</dbReference>
<dbReference type="EMBL" id="JBEPAZ010000112">
    <property type="protein sequence ID" value="MER6434426.1"/>
    <property type="molecule type" value="Genomic_DNA"/>
</dbReference>
<gene>
    <name evidence="1" type="ORF">ABT272_43390</name>
</gene>
<accession>A0ABV1ULK5</accession>
<evidence type="ECO:0000313" key="2">
    <source>
        <dbReference type="Proteomes" id="UP001470023"/>
    </source>
</evidence>
<proteinExistence type="predicted"/>